<comment type="caution">
    <text evidence="1">The sequence shown here is derived from an EMBL/GenBank/DDBJ whole genome shotgun (WGS) entry which is preliminary data.</text>
</comment>
<proteinExistence type="predicted"/>
<evidence type="ECO:0000313" key="2">
    <source>
        <dbReference type="Proteomes" id="UP000287166"/>
    </source>
</evidence>
<accession>A0A401GP50</accession>
<dbReference type="AlphaFoldDB" id="A0A401GP50"/>
<dbReference type="InParanoid" id="A0A401GP50"/>
<protein>
    <submittedName>
        <fullName evidence="1">Uncharacterized protein</fullName>
    </submittedName>
</protein>
<sequence length="97" mass="10317">MTLEGVHDDPCLFGGEYYRQEDSGISNSVSVTEYHRCLTAAALHLLTDGADISFSIIPATRCGPGAISSPSTRSSLPLRCQDLEFVSAGSGYAGRYV</sequence>
<dbReference type="GeneID" id="38780451"/>
<reference evidence="1 2" key="1">
    <citation type="journal article" date="2018" name="Sci. Rep.">
        <title>Genome sequence of the cauliflower mushroom Sparassis crispa (Hanabiratake) and its association with beneficial usage.</title>
        <authorList>
            <person name="Kiyama R."/>
            <person name="Furutani Y."/>
            <person name="Kawaguchi K."/>
            <person name="Nakanishi T."/>
        </authorList>
    </citation>
    <scope>NUCLEOTIDE SEQUENCE [LARGE SCALE GENOMIC DNA]</scope>
</reference>
<keyword evidence="2" id="KW-1185">Reference proteome</keyword>
<name>A0A401GP50_9APHY</name>
<gene>
    <name evidence="1" type="ORF">SCP_0505880</name>
</gene>
<dbReference type="Proteomes" id="UP000287166">
    <property type="component" value="Unassembled WGS sequence"/>
</dbReference>
<organism evidence="1 2">
    <name type="scientific">Sparassis crispa</name>
    <dbReference type="NCBI Taxonomy" id="139825"/>
    <lineage>
        <taxon>Eukaryota</taxon>
        <taxon>Fungi</taxon>
        <taxon>Dikarya</taxon>
        <taxon>Basidiomycota</taxon>
        <taxon>Agaricomycotina</taxon>
        <taxon>Agaricomycetes</taxon>
        <taxon>Polyporales</taxon>
        <taxon>Sparassidaceae</taxon>
        <taxon>Sparassis</taxon>
    </lineage>
</organism>
<dbReference type="RefSeq" id="XP_027614447.1">
    <property type="nucleotide sequence ID" value="XM_027758646.1"/>
</dbReference>
<dbReference type="EMBL" id="BFAD01000005">
    <property type="protein sequence ID" value="GBE83534.1"/>
    <property type="molecule type" value="Genomic_DNA"/>
</dbReference>
<evidence type="ECO:0000313" key="1">
    <source>
        <dbReference type="EMBL" id="GBE83534.1"/>
    </source>
</evidence>